<dbReference type="PROSITE" id="PS50977">
    <property type="entry name" value="HTH_TETR_2"/>
    <property type="match status" value="1"/>
</dbReference>
<dbReference type="SUPFAM" id="SSF48498">
    <property type="entry name" value="Tetracyclin repressor-like, C-terminal domain"/>
    <property type="match status" value="1"/>
</dbReference>
<dbReference type="InterPro" id="IPR050624">
    <property type="entry name" value="HTH-type_Tx_Regulator"/>
</dbReference>
<dbReference type="PRINTS" id="PR00455">
    <property type="entry name" value="HTHTETR"/>
</dbReference>
<name>A0ABV6LME8_9BACI</name>
<evidence type="ECO:0000256" key="1">
    <source>
        <dbReference type="ARBA" id="ARBA00022491"/>
    </source>
</evidence>
<reference evidence="5 6" key="1">
    <citation type="submission" date="2024-09" db="EMBL/GenBank/DDBJ databases">
        <authorList>
            <person name="Sun Q."/>
            <person name="Mori K."/>
        </authorList>
    </citation>
    <scope>NUCLEOTIDE SEQUENCE [LARGE SCALE GENOMIC DNA]</scope>
    <source>
        <strain evidence="5 6">NCAIM B.02529</strain>
    </source>
</reference>
<dbReference type="Pfam" id="PF00440">
    <property type="entry name" value="TetR_N"/>
    <property type="match status" value="1"/>
</dbReference>
<sequence length="190" mass="22262">MTPRKSASEELTNERIMEAARELFVEEGYQLFSMRKLARKLNCSHGAIYHHFENKAALFYTLVEDGFSSLKAVLNQIERNVEKGEETIYEVLMGFIRFGLENKRHYEIMFLFMDKELQTYEGDAPNLSYQHFARVLRNSSRKIIQAKEVWSVFLALHGFVAHYCRREESFLDIEVLADSYVKILMKGINS</sequence>
<feature type="DNA-binding region" description="H-T-H motif" evidence="3">
    <location>
        <begin position="33"/>
        <end position="52"/>
    </location>
</feature>
<dbReference type="RefSeq" id="WP_377346581.1">
    <property type="nucleotide sequence ID" value="NZ_JBHLTP010000005.1"/>
</dbReference>
<comment type="caution">
    <text evidence="5">The sequence shown here is derived from an EMBL/GenBank/DDBJ whole genome shotgun (WGS) entry which is preliminary data.</text>
</comment>
<keyword evidence="1" id="KW-0678">Repressor</keyword>
<dbReference type="EMBL" id="JBHLTP010000005">
    <property type="protein sequence ID" value="MFC0523586.1"/>
    <property type="molecule type" value="Genomic_DNA"/>
</dbReference>
<evidence type="ECO:0000259" key="4">
    <source>
        <dbReference type="PROSITE" id="PS50977"/>
    </source>
</evidence>
<dbReference type="Gene3D" id="1.10.357.10">
    <property type="entry name" value="Tetracycline Repressor, domain 2"/>
    <property type="match status" value="1"/>
</dbReference>
<evidence type="ECO:0000313" key="6">
    <source>
        <dbReference type="Proteomes" id="UP001589836"/>
    </source>
</evidence>
<organism evidence="5 6">
    <name type="scientific">Pontibacillus salicampi</name>
    <dbReference type="NCBI Taxonomy" id="1449801"/>
    <lineage>
        <taxon>Bacteria</taxon>
        <taxon>Bacillati</taxon>
        <taxon>Bacillota</taxon>
        <taxon>Bacilli</taxon>
        <taxon>Bacillales</taxon>
        <taxon>Bacillaceae</taxon>
        <taxon>Pontibacillus</taxon>
    </lineage>
</organism>
<dbReference type="PANTHER" id="PTHR43479">
    <property type="entry name" value="ACREF/ENVCD OPERON REPRESSOR-RELATED"/>
    <property type="match status" value="1"/>
</dbReference>
<dbReference type="InterPro" id="IPR009057">
    <property type="entry name" value="Homeodomain-like_sf"/>
</dbReference>
<evidence type="ECO:0000256" key="3">
    <source>
        <dbReference type="PROSITE-ProRule" id="PRU00335"/>
    </source>
</evidence>
<evidence type="ECO:0000256" key="2">
    <source>
        <dbReference type="ARBA" id="ARBA00023125"/>
    </source>
</evidence>
<accession>A0ABV6LME8</accession>
<proteinExistence type="predicted"/>
<feature type="domain" description="HTH tetR-type" evidence="4">
    <location>
        <begin position="10"/>
        <end position="70"/>
    </location>
</feature>
<protein>
    <submittedName>
        <fullName evidence="5">TetR/AcrR family transcriptional regulator</fullName>
    </submittedName>
</protein>
<gene>
    <name evidence="5" type="ORF">ACFFGV_08305</name>
</gene>
<keyword evidence="2 3" id="KW-0238">DNA-binding</keyword>
<keyword evidence="6" id="KW-1185">Reference proteome</keyword>
<evidence type="ECO:0000313" key="5">
    <source>
        <dbReference type="EMBL" id="MFC0523586.1"/>
    </source>
</evidence>
<dbReference type="InterPro" id="IPR036271">
    <property type="entry name" value="Tet_transcr_reg_TetR-rel_C_sf"/>
</dbReference>
<dbReference type="SUPFAM" id="SSF46689">
    <property type="entry name" value="Homeodomain-like"/>
    <property type="match status" value="1"/>
</dbReference>
<dbReference type="PANTHER" id="PTHR43479:SF11">
    <property type="entry name" value="ACREF_ENVCD OPERON REPRESSOR-RELATED"/>
    <property type="match status" value="1"/>
</dbReference>
<dbReference type="InterPro" id="IPR001647">
    <property type="entry name" value="HTH_TetR"/>
</dbReference>
<dbReference type="Proteomes" id="UP001589836">
    <property type="component" value="Unassembled WGS sequence"/>
</dbReference>